<keyword evidence="1" id="KW-0732">Signal</keyword>
<feature type="signal peptide" evidence="1">
    <location>
        <begin position="1"/>
        <end position="20"/>
    </location>
</feature>
<dbReference type="OMA" id="GHSHTYE"/>
<accession>B6JZ24</accession>
<dbReference type="Pfam" id="PF09792">
    <property type="entry name" value="But2"/>
    <property type="match status" value="1"/>
</dbReference>
<organism evidence="3 5">
    <name type="scientific">Schizosaccharomyces japonicus (strain yFS275 / FY16936)</name>
    <name type="common">Fission yeast</name>
    <dbReference type="NCBI Taxonomy" id="402676"/>
    <lineage>
        <taxon>Eukaryota</taxon>
        <taxon>Fungi</taxon>
        <taxon>Dikarya</taxon>
        <taxon>Ascomycota</taxon>
        <taxon>Taphrinomycotina</taxon>
        <taxon>Schizosaccharomycetes</taxon>
        <taxon>Schizosaccharomycetales</taxon>
        <taxon>Schizosaccharomycetaceae</taxon>
        <taxon>Schizosaccharomyces</taxon>
    </lineage>
</organism>
<evidence type="ECO:0000313" key="4">
    <source>
        <dbReference type="JaponicusDB" id="SJAG_01846"/>
    </source>
</evidence>
<evidence type="ECO:0000313" key="3">
    <source>
        <dbReference type="EMBL" id="EEB06792.1"/>
    </source>
</evidence>
<gene>
    <name evidence="4" type="primary">but2</name>
    <name evidence="3" type="ORF">SJAG_01846</name>
</gene>
<protein>
    <submittedName>
        <fullName evidence="3">But2 family protein But2</fullName>
    </submittedName>
</protein>
<dbReference type="PANTHER" id="PTHR39613">
    <property type="entry name" value="ANCHORED CELL WALL PROTEIN, PUTATIVE (AFU_ORTHOLOGUE AFUA_4G08960)-RELATED"/>
    <property type="match status" value="1"/>
</dbReference>
<dbReference type="STRING" id="402676.B6JZ24"/>
<evidence type="ECO:0000256" key="1">
    <source>
        <dbReference type="SAM" id="SignalP"/>
    </source>
</evidence>
<dbReference type="AlphaFoldDB" id="B6JZ24"/>
<evidence type="ECO:0000313" key="5">
    <source>
        <dbReference type="Proteomes" id="UP000001744"/>
    </source>
</evidence>
<dbReference type="Proteomes" id="UP000001744">
    <property type="component" value="Unassembled WGS sequence"/>
</dbReference>
<keyword evidence="5" id="KW-1185">Reference proteome</keyword>
<sequence length="388" mass="42773">MQYFTSLLGAVSMLATAVSAAPVPFWRRADSVAAGVGVNQTFGVISYANKVYDVDWHAWYVSPTSGQVYIGPSGDATTPGVFYIDEDTYLRNSGAFAYSGDNKEVAFTNHTNYWIKQHNDGSNRVDTTQKKPVDQYTANKAHGKYNSYGYTLQRAKKNFIYCGNKVYTGAGRSSDCEDFEAVALNLSTWTPTYRNTTVNGVRQLVPTIESISDLSADVPAKSERLAPQAIRQFNYQDTTSKSDRAGRTYVSNANGANRTTIYTYNLPFGDSSFYYTSCSFEIRLTQELFPLEVSPSNGTAQFVIYNMTGNPTDGTTSRNTPTRLDEVTRFNCSMAGCHYSMNVACPRAGHAHSYEIVAASKDTTLAFTQTSSPIVGMSMFVYSDAIYD</sequence>
<dbReference type="RefSeq" id="XP_002173085.1">
    <property type="nucleotide sequence ID" value="XM_002173049.2"/>
</dbReference>
<name>B6JZ24_SCHJY</name>
<dbReference type="GeneID" id="7048029"/>
<dbReference type="InterPro" id="IPR018620">
    <property type="entry name" value="Ubiquitin3-bd_protein_But2_C"/>
</dbReference>
<dbReference type="VEuPathDB" id="FungiDB:SJAG_01846"/>
<evidence type="ECO:0000259" key="2">
    <source>
        <dbReference type="Pfam" id="PF09792"/>
    </source>
</evidence>
<feature type="chain" id="PRO_5002847379" evidence="1">
    <location>
        <begin position="21"/>
        <end position="388"/>
    </location>
</feature>
<feature type="domain" description="Ubiquitin 3 binding protein But2 C-terminal" evidence="2">
    <location>
        <begin position="226"/>
        <end position="373"/>
    </location>
</feature>
<proteinExistence type="predicted"/>
<dbReference type="EMBL" id="KE651168">
    <property type="protein sequence ID" value="EEB06792.1"/>
    <property type="molecule type" value="Genomic_DNA"/>
</dbReference>
<reference evidence="3 5" key="1">
    <citation type="journal article" date="2011" name="Science">
        <title>Comparative functional genomics of the fission yeasts.</title>
        <authorList>
            <person name="Rhind N."/>
            <person name="Chen Z."/>
            <person name="Yassour M."/>
            <person name="Thompson D.A."/>
            <person name="Haas B.J."/>
            <person name="Habib N."/>
            <person name="Wapinski I."/>
            <person name="Roy S."/>
            <person name="Lin M.F."/>
            <person name="Heiman D.I."/>
            <person name="Young S.K."/>
            <person name="Furuya K."/>
            <person name="Guo Y."/>
            <person name="Pidoux A."/>
            <person name="Chen H.M."/>
            <person name="Robbertse B."/>
            <person name="Goldberg J.M."/>
            <person name="Aoki K."/>
            <person name="Bayne E.H."/>
            <person name="Berlin A.M."/>
            <person name="Desjardins C.A."/>
            <person name="Dobbs E."/>
            <person name="Dukaj L."/>
            <person name="Fan L."/>
            <person name="FitzGerald M.G."/>
            <person name="French C."/>
            <person name="Gujja S."/>
            <person name="Hansen K."/>
            <person name="Keifenheim D."/>
            <person name="Levin J.Z."/>
            <person name="Mosher R.A."/>
            <person name="Mueller C.A."/>
            <person name="Pfiffner J."/>
            <person name="Priest M."/>
            <person name="Russ C."/>
            <person name="Smialowska A."/>
            <person name="Swoboda P."/>
            <person name="Sykes S.M."/>
            <person name="Vaughn M."/>
            <person name="Vengrova S."/>
            <person name="Yoder R."/>
            <person name="Zeng Q."/>
            <person name="Allshire R."/>
            <person name="Baulcombe D."/>
            <person name="Birren B.W."/>
            <person name="Brown W."/>
            <person name="Ekwall K."/>
            <person name="Kellis M."/>
            <person name="Leatherwood J."/>
            <person name="Levin H."/>
            <person name="Margalit H."/>
            <person name="Martienssen R."/>
            <person name="Nieduszynski C.A."/>
            <person name="Spatafora J.W."/>
            <person name="Friedman N."/>
            <person name="Dalgaard J.Z."/>
            <person name="Baumann P."/>
            <person name="Niki H."/>
            <person name="Regev A."/>
            <person name="Nusbaum C."/>
        </authorList>
    </citation>
    <scope>NUCLEOTIDE SEQUENCE [LARGE SCALE GENOMIC DNA]</scope>
    <source>
        <strain evidence="5">yFS275 / FY16936</strain>
    </source>
</reference>
<dbReference type="JaponicusDB" id="SJAG_01846">
    <property type="gene designation" value="but2"/>
</dbReference>
<dbReference type="HOGENOM" id="CLU_696685_0_0_1"/>
<dbReference type="OrthoDB" id="5313921at2759"/>
<dbReference type="PANTHER" id="PTHR39613:SF1">
    <property type="entry name" value="ANCHORED CELL WALL PROTEIN, PUTATIVE (AFU_ORTHOLOGUE AFUA_4G08960)-RELATED"/>
    <property type="match status" value="1"/>
</dbReference>